<keyword evidence="4" id="KW-0812">Transmembrane</keyword>
<keyword evidence="3" id="KW-0732">Signal</keyword>
<dbReference type="PANTHER" id="PTHR46847:SF1">
    <property type="entry name" value="D-ALLOSE-BINDING PERIPLASMIC PROTEIN-RELATED"/>
    <property type="match status" value="1"/>
</dbReference>
<gene>
    <name evidence="6" type="ORF">H9931_12635</name>
</gene>
<evidence type="ECO:0000256" key="2">
    <source>
        <dbReference type="ARBA" id="ARBA00007639"/>
    </source>
</evidence>
<dbReference type="GO" id="GO:0030313">
    <property type="term" value="C:cell envelope"/>
    <property type="evidence" value="ECO:0007669"/>
    <property type="project" value="UniProtKB-SubCell"/>
</dbReference>
<evidence type="ECO:0000313" key="7">
    <source>
        <dbReference type="Proteomes" id="UP000823863"/>
    </source>
</evidence>
<evidence type="ECO:0000256" key="3">
    <source>
        <dbReference type="ARBA" id="ARBA00022729"/>
    </source>
</evidence>
<organism evidence="6 7">
    <name type="scientific">Candidatus Enterocloster excrementigallinarum</name>
    <dbReference type="NCBI Taxonomy" id="2838558"/>
    <lineage>
        <taxon>Bacteria</taxon>
        <taxon>Bacillati</taxon>
        <taxon>Bacillota</taxon>
        <taxon>Clostridia</taxon>
        <taxon>Lachnospirales</taxon>
        <taxon>Lachnospiraceae</taxon>
        <taxon>Enterocloster</taxon>
    </lineage>
</organism>
<reference evidence="6" key="1">
    <citation type="journal article" date="2021" name="PeerJ">
        <title>Extensive microbial diversity within the chicken gut microbiome revealed by metagenomics and culture.</title>
        <authorList>
            <person name="Gilroy R."/>
            <person name="Ravi A."/>
            <person name="Getino M."/>
            <person name="Pursley I."/>
            <person name="Horton D.L."/>
            <person name="Alikhan N.F."/>
            <person name="Baker D."/>
            <person name="Gharbi K."/>
            <person name="Hall N."/>
            <person name="Watson M."/>
            <person name="Adriaenssens E.M."/>
            <person name="Foster-Nyarko E."/>
            <person name="Jarju S."/>
            <person name="Secka A."/>
            <person name="Antonio M."/>
            <person name="Oren A."/>
            <person name="Chaudhuri R.R."/>
            <person name="La Ragione R."/>
            <person name="Hildebrand F."/>
            <person name="Pallen M.J."/>
        </authorList>
    </citation>
    <scope>NUCLEOTIDE SEQUENCE</scope>
    <source>
        <strain evidence="6">CHK198-12963</strain>
    </source>
</reference>
<evidence type="ECO:0000259" key="5">
    <source>
        <dbReference type="Pfam" id="PF13407"/>
    </source>
</evidence>
<protein>
    <submittedName>
        <fullName evidence="6">Substrate-binding domain-containing protein</fullName>
    </submittedName>
</protein>
<comment type="similarity">
    <text evidence="2">Belongs to the bacterial solute-binding protein 2 family.</text>
</comment>
<dbReference type="Gene3D" id="3.40.50.2300">
    <property type="match status" value="2"/>
</dbReference>
<accession>A0A9D2PXF0</accession>
<dbReference type="GO" id="GO:0030246">
    <property type="term" value="F:carbohydrate binding"/>
    <property type="evidence" value="ECO:0007669"/>
    <property type="project" value="UniProtKB-ARBA"/>
</dbReference>
<dbReference type="EMBL" id="DWWB01000076">
    <property type="protein sequence ID" value="HJC67536.1"/>
    <property type="molecule type" value="Genomic_DNA"/>
</dbReference>
<dbReference type="Pfam" id="PF13407">
    <property type="entry name" value="Peripla_BP_4"/>
    <property type="match status" value="1"/>
</dbReference>
<dbReference type="SUPFAM" id="SSF53822">
    <property type="entry name" value="Periplasmic binding protein-like I"/>
    <property type="match status" value="1"/>
</dbReference>
<proteinExistence type="inferred from homology"/>
<reference evidence="6" key="2">
    <citation type="submission" date="2021-04" db="EMBL/GenBank/DDBJ databases">
        <authorList>
            <person name="Gilroy R."/>
        </authorList>
    </citation>
    <scope>NUCLEOTIDE SEQUENCE</scope>
    <source>
        <strain evidence="6">CHK198-12963</strain>
    </source>
</reference>
<dbReference type="Proteomes" id="UP000823863">
    <property type="component" value="Unassembled WGS sequence"/>
</dbReference>
<evidence type="ECO:0000256" key="1">
    <source>
        <dbReference type="ARBA" id="ARBA00004196"/>
    </source>
</evidence>
<feature type="transmembrane region" description="Helical" evidence="4">
    <location>
        <begin position="7"/>
        <end position="30"/>
    </location>
</feature>
<comment type="caution">
    <text evidence="6">The sequence shown here is derived from an EMBL/GenBank/DDBJ whole genome shotgun (WGS) entry which is preliminary data.</text>
</comment>
<keyword evidence="4" id="KW-1133">Transmembrane helix</keyword>
<sequence length="336" mass="38021">MTWQKRKIWVIVTALTAAIVLVLFSGYYLYSEVHTERQVDYSVYQYHIAIISEEKNSSFWKDICSGAAEAGKSYGAYVEQTGEGLTDPPSIAEAVNMAIYENVDGILIRPSDSGEIREMIDKACALDIPVITLQKDIPDSKRQGFVGINDYFLGQEYGKRVLELADDQTRRVAVLFPRESFNESSRNWFCQGLSNTVQMEHIQIDFHIIWDDHGLNNAEDVIHDLLSGNADQPDILICLDDVITQSADQLIRDLGLSPQVRIIGSYVSDNILKGIEEGYIDSTITIDPEVMGRMGIDALMTYKRYHMVSYYTEVDTQLVEQSNVADFRRENGDETE</sequence>
<evidence type="ECO:0000256" key="4">
    <source>
        <dbReference type="SAM" id="Phobius"/>
    </source>
</evidence>
<dbReference type="InterPro" id="IPR028082">
    <property type="entry name" value="Peripla_BP_I"/>
</dbReference>
<comment type="subcellular location">
    <subcellularLocation>
        <location evidence="1">Cell envelope</location>
    </subcellularLocation>
</comment>
<dbReference type="PANTHER" id="PTHR46847">
    <property type="entry name" value="D-ALLOSE-BINDING PERIPLASMIC PROTEIN-RELATED"/>
    <property type="match status" value="1"/>
</dbReference>
<feature type="domain" description="Periplasmic binding protein" evidence="5">
    <location>
        <begin position="48"/>
        <end position="302"/>
    </location>
</feature>
<name>A0A9D2PXF0_9FIRM</name>
<dbReference type="AlphaFoldDB" id="A0A9D2PXF0"/>
<keyword evidence="4" id="KW-0472">Membrane</keyword>
<dbReference type="InterPro" id="IPR025997">
    <property type="entry name" value="SBP_2_dom"/>
</dbReference>
<evidence type="ECO:0000313" key="6">
    <source>
        <dbReference type="EMBL" id="HJC67536.1"/>
    </source>
</evidence>